<evidence type="ECO:0000256" key="2">
    <source>
        <dbReference type="ARBA" id="ARBA00004651"/>
    </source>
</evidence>
<accession>A0A810Q427</accession>
<evidence type="ECO:0000256" key="1">
    <source>
        <dbReference type="ARBA" id="ARBA00000085"/>
    </source>
</evidence>
<dbReference type="Pfam" id="PF02518">
    <property type="entry name" value="HATPase_c"/>
    <property type="match status" value="1"/>
</dbReference>
<dbReference type="EC" id="2.7.13.3" evidence="3"/>
<dbReference type="SMART" id="SM00304">
    <property type="entry name" value="HAMP"/>
    <property type="match status" value="1"/>
</dbReference>
<evidence type="ECO:0000259" key="15">
    <source>
        <dbReference type="PROSITE" id="PS50109"/>
    </source>
</evidence>
<keyword evidence="6" id="KW-0808">Transferase</keyword>
<evidence type="ECO:0000313" key="18">
    <source>
        <dbReference type="Proteomes" id="UP000681035"/>
    </source>
</evidence>
<dbReference type="Pfam" id="PF00512">
    <property type="entry name" value="HisKA"/>
    <property type="match status" value="1"/>
</dbReference>
<keyword evidence="7 14" id="KW-0812">Transmembrane</keyword>
<dbReference type="FunFam" id="1.10.287.130:FF:000001">
    <property type="entry name" value="Two-component sensor histidine kinase"/>
    <property type="match status" value="1"/>
</dbReference>
<dbReference type="GO" id="GO:0005524">
    <property type="term" value="F:ATP binding"/>
    <property type="evidence" value="ECO:0007669"/>
    <property type="project" value="UniProtKB-KW"/>
</dbReference>
<name>A0A810Q427_9FIRM</name>
<keyword evidence="13 14" id="KW-0472">Membrane</keyword>
<evidence type="ECO:0000256" key="8">
    <source>
        <dbReference type="ARBA" id="ARBA00022741"/>
    </source>
</evidence>
<evidence type="ECO:0000259" key="16">
    <source>
        <dbReference type="PROSITE" id="PS50885"/>
    </source>
</evidence>
<protein>
    <recommendedName>
        <fullName evidence="3">histidine kinase</fullName>
        <ecNumber evidence="3">2.7.13.3</ecNumber>
    </recommendedName>
</protein>
<evidence type="ECO:0000256" key="7">
    <source>
        <dbReference type="ARBA" id="ARBA00022692"/>
    </source>
</evidence>
<dbReference type="Pfam" id="PF00672">
    <property type="entry name" value="HAMP"/>
    <property type="match status" value="1"/>
</dbReference>
<dbReference type="SMART" id="SM00388">
    <property type="entry name" value="HisKA"/>
    <property type="match status" value="1"/>
</dbReference>
<evidence type="ECO:0000256" key="14">
    <source>
        <dbReference type="SAM" id="Phobius"/>
    </source>
</evidence>
<keyword evidence="8" id="KW-0547">Nucleotide-binding</keyword>
<reference evidence="17" key="1">
    <citation type="submission" date="2020-09" db="EMBL/GenBank/DDBJ databases">
        <title>New species isolated from human feces.</title>
        <authorList>
            <person name="Kitahara M."/>
            <person name="Shigeno Y."/>
            <person name="Shime M."/>
            <person name="Matsumoto Y."/>
            <person name="Nakamura S."/>
            <person name="Motooka D."/>
            <person name="Fukuoka S."/>
            <person name="Nishikawa H."/>
            <person name="Benno Y."/>
        </authorList>
    </citation>
    <scope>NUCLEOTIDE SEQUENCE</scope>
    <source>
        <strain evidence="17">MM50</strain>
    </source>
</reference>
<dbReference type="GO" id="GO:0000155">
    <property type="term" value="F:phosphorelay sensor kinase activity"/>
    <property type="evidence" value="ECO:0007669"/>
    <property type="project" value="InterPro"/>
</dbReference>
<dbReference type="EMBL" id="AP023418">
    <property type="protein sequence ID" value="BCK80466.1"/>
    <property type="molecule type" value="Genomic_DNA"/>
</dbReference>
<keyword evidence="10" id="KW-0067">ATP-binding</keyword>
<keyword evidence="12" id="KW-0902">Two-component regulatory system</keyword>
<dbReference type="Gene3D" id="6.10.340.10">
    <property type="match status" value="1"/>
</dbReference>
<evidence type="ECO:0000256" key="4">
    <source>
        <dbReference type="ARBA" id="ARBA00022475"/>
    </source>
</evidence>
<keyword evidence="4" id="KW-1003">Cell membrane</keyword>
<keyword evidence="9 17" id="KW-0418">Kinase</keyword>
<dbReference type="Gene3D" id="1.10.287.130">
    <property type="match status" value="1"/>
</dbReference>
<dbReference type="InterPro" id="IPR036890">
    <property type="entry name" value="HATPase_C_sf"/>
</dbReference>
<dbReference type="SMART" id="SM00387">
    <property type="entry name" value="HATPase_c"/>
    <property type="match status" value="1"/>
</dbReference>
<feature type="transmembrane region" description="Helical" evidence="14">
    <location>
        <begin position="169"/>
        <end position="195"/>
    </location>
</feature>
<evidence type="ECO:0000313" key="17">
    <source>
        <dbReference type="EMBL" id="BCK80466.1"/>
    </source>
</evidence>
<dbReference type="CDD" id="cd06225">
    <property type="entry name" value="HAMP"/>
    <property type="match status" value="1"/>
</dbReference>
<dbReference type="PROSITE" id="PS50109">
    <property type="entry name" value="HIS_KIN"/>
    <property type="match status" value="1"/>
</dbReference>
<comment type="catalytic activity">
    <reaction evidence="1">
        <text>ATP + protein L-histidine = ADP + protein N-phospho-L-histidine.</text>
        <dbReference type="EC" id="2.7.13.3"/>
    </reaction>
</comment>
<dbReference type="AlphaFoldDB" id="A0A810Q427"/>
<dbReference type="PRINTS" id="PR00344">
    <property type="entry name" value="BCTRLSENSOR"/>
</dbReference>
<evidence type="ECO:0000256" key="9">
    <source>
        <dbReference type="ARBA" id="ARBA00022777"/>
    </source>
</evidence>
<feature type="domain" description="HAMP" evidence="16">
    <location>
        <begin position="196"/>
        <end position="248"/>
    </location>
</feature>
<feature type="transmembrane region" description="Helical" evidence="14">
    <location>
        <begin position="20"/>
        <end position="42"/>
    </location>
</feature>
<dbReference type="RefSeq" id="WP_213541413.1">
    <property type="nucleotide sequence ID" value="NZ_AP023418.1"/>
</dbReference>
<dbReference type="SUPFAM" id="SSF47384">
    <property type="entry name" value="Homodimeric domain of signal transducing histidine kinase"/>
    <property type="match status" value="1"/>
</dbReference>
<dbReference type="PANTHER" id="PTHR45528:SF1">
    <property type="entry name" value="SENSOR HISTIDINE KINASE CPXA"/>
    <property type="match status" value="1"/>
</dbReference>
<evidence type="ECO:0000256" key="5">
    <source>
        <dbReference type="ARBA" id="ARBA00022553"/>
    </source>
</evidence>
<evidence type="ECO:0000256" key="13">
    <source>
        <dbReference type="ARBA" id="ARBA00023136"/>
    </source>
</evidence>
<dbReference type="InterPro" id="IPR005467">
    <property type="entry name" value="His_kinase_dom"/>
</dbReference>
<keyword evidence="5" id="KW-0597">Phosphoprotein</keyword>
<evidence type="ECO:0000256" key="10">
    <source>
        <dbReference type="ARBA" id="ARBA00022840"/>
    </source>
</evidence>
<dbReference type="GO" id="GO:0005886">
    <property type="term" value="C:plasma membrane"/>
    <property type="evidence" value="ECO:0007669"/>
    <property type="project" value="UniProtKB-SubCell"/>
</dbReference>
<dbReference type="SUPFAM" id="SSF158472">
    <property type="entry name" value="HAMP domain-like"/>
    <property type="match status" value="1"/>
</dbReference>
<dbReference type="InterPro" id="IPR003660">
    <property type="entry name" value="HAMP_dom"/>
</dbReference>
<proteinExistence type="predicted"/>
<feature type="domain" description="Histidine kinase" evidence="15">
    <location>
        <begin position="256"/>
        <end position="470"/>
    </location>
</feature>
<sequence>MKERLRIQGLRKRWILNSVGPVILILVLAAILASATVANNYYGSARSTLEAKAKAGADYFNSYSMSSYSEYYRNASLYAASFDSTRIELQFLNLYGRVDNSTQGVAAGTAPQTPELARALESGSIEVFSGKDPVTGESVMAVTTPLKFNGSTVAFMRYVTATRQIDHQILLTILIISAIIAGVICLVLISSLLFINSVVAPVAEVTDAAKRISGGSYGIQLPNPYTDEMGELVDNINDMSLKISQSEKIQTEFISSVSHELRTPLTAINGWSETLLEDDDPAQLRRGLHIILKESRRLTNMVEELLEFSKMQDGRFTLRIEDVDLQTEFEDAVYTYQELFRQDGIRLEYDDDGELYTDPIPGDPERLKQVLCNVLDNAAKHGGSGKRIIASLRREADNYVIRIRDFGPGIPPAELPYVKQKFYKGSSKARGSGIGLAVCDEIITRHGGTFEIGNADGGGALVTITLPIPPHTEHR</sequence>
<dbReference type="CDD" id="cd00082">
    <property type="entry name" value="HisKA"/>
    <property type="match status" value="1"/>
</dbReference>
<dbReference type="Gene3D" id="3.30.565.10">
    <property type="entry name" value="Histidine kinase-like ATPase, C-terminal domain"/>
    <property type="match status" value="1"/>
</dbReference>
<evidence type="ECO:0000256" key="11">
    <source>
        <dbReference type="ARBA" id="ARBA00022989"/>
    </source>
</evidence>
<dbReference type="InterPro" id="IPR004358">
    <property type="entry name" value="Sig_transdc_His_kin-like_C"/>
</dbReference>
<dbReference type="KEGG" id="vcop:MM50RIKEN_02290"/>
<dbReference type="SUPFAM" id="SSF55874">
    <property type="entry name" value="ATPase domain of HSP90 chaperone/DNA topoisomerase II/histidine kinase"/>
    <property type="match status" value="1"/>
</dbReference>
<dbReference type="PANTHER" id="PTHR45528">
    <property type="entry name" value="SENSOR HISTIDINE KINASE CPXA"/>
    <property type="match status" value="1"/>
</dbReference>
<keyword evidence="11 14" id="KW-1133">Transmembrane helix</keyword>
<comment type="subcellular location">
    <subcellularLocation>
        <location evidence="2">Cell membrane</location>
        <topology evidence="2">Multi-pass membrane protein</topology>
    </subcellularLocation>
</comment>
<dbReference type="CDD" id="cd00075">
    <property type="entry name" value="HATPase"/>
    <property type="match status" value="1"/>
</dbReference>
<dbReference type="Proteomes" id="UP000681035">
    <property type="component" value="Chromosome"/>
</dbReference>
<dbReference type="PROSITE" id="PS50885">
    <property type="entry name" value="HAMP"/>
    <property type="match status" value="1"/>
</dbReference>
<evidence type="ECO:0000256" key="12">
    <source>
        <dbReference type="ARBA" id="ARBA00023012"/>
    </source>
</evidence>
<gene>
    <name evidence="17" type="ORF">MM50RIKEN_02290</name>
</gene>
<evidence type="ECO:0000256" key="3">
    <source>
        <dbReference type="ARBA" id="ARBA00012438"/>
    </source>
</evidence>
<dbReference type="InterPro" id="IPR003594">
    <property type="entry name" value="HATPase_dom"/>
</dbReference>
<organism evidence="17 18">
    <name type="scientific">Vescimonas coprocola</name>
    <dbReference type="NCBI Taxonomy" id="2714355"/>
    <lineage>
        <taxon>Bacteria</taxon>
        <taxon>Bacillati</taxon>
        <taxon>Bacillota</taxon>
        <taxon>Clostridia</taxon>
        <taxon>Eubacteriales</taxon>
        <taxon>Oscillospiraceae</taxon>
        <taxon>Vescimonas</taxon>
    </lineage>
</organism>
<keyword evidence="18" id="KW-1185">Reference proteome</keyword>
<dbReference type="InterPro" id="IPR036097">
    <property type="entry name" value="HisK_dim/P_sf"/>
</dbReference>
<dbReference type="InterPro" id="IPR003661">
    <property type="entry name" value="HisK_dim/P_dom"/>
</dbReference>
<dbReference type="InterPro" id="IPR050398">
    <property type="entry name" value="HssS/ArlS-like"/>
</dbReference>
<evidence type="ECO:0000256" key="6">
    <source>
        <dbReference type="ARBA" id="ARBA00022679"/>
    </source>
</evidence>